<dbReference type="InterPro" id="IPR011611">
    <property type="entry name" value="PfkB_dom"/>
</dbReference>
<dbReference type="Proteomes" id="UP000293036">
    <property type="component" value="Unassembled WGS sequence"/>
</dbReference>
<dbReference type="AlphaFoldDB" id="A0A4Q9UZP0"/>
<dbReference type="Gene3D" id="3.40.1190.20">
    <property type="match status" value="1"/>
</dbReference>
<dbReference type="OrthoDB" id="9808601at2"/>
<gene>
    <name evidence="5" type="ORF">EZJ44_05595</name>
</gene>
<name>A0A4Q9UZP0_9ACTO</name>
<evidence type="ECO:0000256" key="2">
    <source>
        <dbReference type="ARBA" id="ARBA00022679"/>
    </source>
</evidence>
<feature type="domain" description="Carbohydrate kinase PfkB" evidence="4">
    <location>
        <begin position="8"/>
        <end position="298"/>
    </location>
</feature>
<dbReference type="CDD" id="cd01166">
    <property type="entry name" value="KdgK"/>
    <property type="match status" value="1"/>
</dbReference>
<dbReference type="Pfam" id="PF00294">
    <property type="entry name" value="PfkB"/>
    <property type="match status" value="1"/>
</dbReference>
<comment type="similarity">
    <text evidence="1">Belongs to the carbohydrate kinase PfkB family.</text>
</comment>
<reference evidence="5 6" key="1">
    <citation type="submission" date="2019-02" db="EMBL/GenBank/DDBJ databases">
        <title>Arcanobacterium bovis sp. nov., isolated from the milk of a cow with mastitis.</title>
        <authorList>
            <person name="Sammra O."/>
            <person name="Foster G."/>
            <person name="Hassan A."/>
            <person name="Alssahen M."/>
            <person name="Laemmler C."/>
            <person name="Borowiak M."/>
            <person name="Malorny B."/>
            <person name="Abdulmawjood A."/>
        </authorList>
    </citation>
    <scope>NUCLEOTIDE SEQUENCE [LARGE SCALE GENOMIC DNA]</scope>
    <source>
        <strain evidence="5 6">C605018/01/1</strain>
    </source>
</reference>
<dbReference type="InterPro" id="IPR052700">
    <property type="entry name" value="Carb_kinase_PfkB-like"/>
</dbReference>
<dbReference type="PANTHER" id="PTHR43320">
    <property type="entry name" value="SUGAR KINASE"/>
    <property type="match status" value="1"/>
</dbReference>
<keyword evidence="6" id="KW-1185">Reference proteome</keyword>
<organism evidence="5 6">
    <name type="scientific">Arcanobacterium bovis</name>
    <dbReference type="NCBI Taxonomy" id="2529275"/>
    <lineage>
        <taxon>Bacteria</taxon>
        <taxon>Bacillati</taxon>
        <taxon>Actinomycetota</taxon>
        <taxon>Actinomycetes</taxon>
        <taxon>Actinomycetales</taxon>
        <taxon>Actinomycetaceae</taxon>
        <taxon>Arcanobacterium</taxon>
    </lineage>
</organism>
<dbReference type="PANTHER" id="PTHR43320:SF2">
    <property type="entry name" value="2-DEHYDRO-3-DEOXYGLUCONOKINASE_2-DEHYDRO-3-DEOXYGALACTONOKINASE"/>
    <property type="match status" value="1"/>
</dbReference>
<keyword evidence="2" id="KW-0808">Transferase</keyword>
<protein>
    <submittedName>
        <fullName evidence="5">Sugar kinase</fullName>
    </submittedName>
</protein>
<evidence type="ECO:0000313" key="6">
    <source>
        <dbReference type="Proteomes" id="UP000293036"/>
    </source>
</evidence>
<evidence type="ECO:0000256" key="1">
    <source>
        <dbReference type="ARBA" id="ARBA00010688"/>
    </source>
</evidence>
<evidence type="ECO:0000256" key="3">
    <source>
        <dbReference type="ARBA" id="ARBA00022777"/>
    </source>
</evidence>
<keyword evidence="3 5" id="KW-0418">Kinase</keyword>
<evidence type="ECO:0000313" key="5">
    <source>
        <dbReference type="EMBL" id="TBW21422.1"/>
    </source>
</evidence>
<dbReference type="InterPro" id="IPR029056">
    <property type="entry name" value="Ribokinase-like"/>
</dbReference>
<accession>A0A4Q9UZP0</accession>
<proteinExistence type="inferred from homology"/>
<dbReference type="EMBL" id="SJDT01000004">
    <property type="protein sequence ID" value="TBW21422.1"/>
    <property type="molecule type" value="Genomic_DNA"/>
</dbReference>
<comment type="caution">
    <text evidence="5">The sequence shown here is derived from an EMBL/GenBank/DDBJ whole genome shotgun (WGS) entry which is preliminary data.</text>
</comment>
<evidence type="ECO:0000259" key="4">
    <source>
        <dbReference type="Pfam" id="PF00294"/>
    </source>
</evidence>
<dbReference type="GO" id="GO:0016301">
    <property type="term" value="F:kinase activity"/>
    <property type="evidence" value="ECO:0007669"/>
    <property type="project" value="UniProtKB-KW"/>
</dbReference>
<sequence>MMFDLTTIGEGQIRLTVPRGERLVNAVSLRMSAACSEANVAGLLSQLGRSTSWCSKMPRGELATRVLQEFRSVGVDMSNMVRVDHGRVALYFMEPGDYPMPSKVIYDRLHTPFRSIQIDDVNWESMLDTRLVFVTGITAALSPDTAKIVRHFCEQAHERGIDIALDVNYRSLLWDAEQAREVLEPIARMSTLVFASRKDAQTVFGMPDLSGVEVCKKTREFLEVPTVVSTDSTEGVYLSDARGEEQFEVKVVPVIDRPGAGDSFVAGTIHGFLEGDVRAGVQYGQRVSTFALTHHGDLTHISAMELNLPQTTDIIR</sequence>
<dbReference type="SUPFAM" id="SSF53613">
    <property type="entry name" value="Ribokinase-like"/>
    <property type="match status" value="1"/>
</dbReference>